<accession>A0A5B9NBP7</accession>
<sequence>MPKKLAPNMGLPYGWLRGEDFWGGPMNEALTTLDTAIHLTLKSITFSAPPADAKEGDRFYIYKNPTGPWAGHENEVAVLIDGAWKFIKPRKGWRALLDPTDEFLWFNGDDWIIEKTGVNPIDPDPQVVPMFYDVAVTVSDEMYPGEPLVHLPILNNMYVPANFAGSALDSIEAFPRRAVFNVLRNGQQVGTMVVEYGQYSAKFSTVGGSAVRFFAGDRLTISAPVDTIPRLKNFGFIIRFNL</sequence>
<name>A0A5B9NBP7_9CAUD</name>
<evidence type="ECO:0000313" key="2">
    <source>
        <dbReference type="Proteomes" id="UP000322840"/>
    </source>
</evidence>
<proteinExistence type="predicted"/>
<reference evidence="2" key="1">
    <citation type="submission" date="2019-06" db="EMBL/GenBank/DDBJ databases">
        <title>The Complete Genome of Proteus mirabilis Siphophage Saba.</title>
        <authorList>
            <person name="Nyugen J."/>
            <person name="Harb L."/>
            <person name="Moreland R."/>
            <person name="Liu M."/>
            <person name="Ramsey J."/>
        </authorList>
    </citation>
    <scope>NUCLEOTIDE SEQUENCE [LARGE SCALE GENOMIC DNA]</scope>
</reference>
<dbReference type="InterPro" id="IPR021251">
    <property type="entry name" value="DUF2793"/>
</dbReference>
<dbReference type="Proteomes" id="UP000322840">
    <property type="component" value="Segment"/>
</dbReference>
<evidence type="ECO:0000313" key="1">
    <source>
        <dbReference type="EMBL" id="QEG09420.1"/>
    </source>
</evidence>
<dbReference type="Pfam" id="PF10983">
    <property type="entry name" value="DUF2793"/>
    <property type="match status" value="1"/>
</dbReference>
<keyword evidence="2" id="KW-1185">Reference proteome</keyword>
<gene>
    <name evidence="1" type="ORF">CPT_Saba_047</name>
</gene>
<protein>
    <submittedName>
        <fullName evidence="1">Tail fiber protein</fullName>
    </submittedName>
</protein>
<organism evidence="1 2">
    <name type="scientific">Proteus phage Saba</name>
    <dbReference type="NCBI Taxonomy" id="2596672"/>
    <lineage>
        <taxon>Viruses</taxon>
        <taxon>Duplodnaviria</taxon>
        <taxon>Heunggongvirae</taxon>
        <taxon>Uroviricota</taxon>
        <taxon>Caudoviricetes</taxon>
        <taxon>Casjensviridae</taxon>
        <taxon>Cenphatecvirus</taxon>
        <taxon>Cenphatecvirus saba</taxon>
    </lineage>
</organism>
<dbReference type="EMBL" id="MN062188">
    <property type="protein sequence ID" value="QEG09420.1"/>
    <property type="molecule type" value="Genomic_DNA"/>
</dbReference>